<dbReference type="InterPro" id="IPR035965">
    <property type="entry name" value="PAS-like_dom_sf"/>
</dbReference>
<dbReference type="Gene3D" id="3.60.40.10">
    <property type="entry name" value="PPM-type phosphatase domain"/>
    <property type="match status" value="1"/>
</dbReference>
<comment type="caution">
    <text evidence="6">The sequence shown here is derived from an EMBL/GenBank/DDBJ whole genome shotgun (WGS) entry which is preliminary data.</text>
</comment>
<dbReference type="Pfam" id="PF00989">
    <property type="entry name" value="PAS"/>
    <property type="match status" value="1"/>
</dbReference>
<dbReference type="InterPro" id="IPR001610">
    <property type="entry name" value="PAC"/>
</dbReference>
<evidence type="ECO:0000256" key="1">
    <source>
        <dbReference type="ARBA" id="ARBA00022801"/>
    </source>
</evidence>
<dbReference type="NCBIfam" id="TIGR00229">
    <property type="entry name" value="sensory_box"/>
    <property type="match status" value="1"/>
</dbReference>
<dbReference type="RefSeq" id="WP_190349761.1">
    <property type="nucleotide sequence ID" value="NZ_JACJPY010000008.1"/>
</dbReference>
<dbReference type="InterPro" id="IPR052016">
    <property type="entry name" value="Bact_Sigma-Reg"/>
</dbReference>
<evidence type="ECO:0000313" key="7">
    <source>
        <dbReference type="Proteomes" id="UP000631421"/>
    </source>
</evidence>
<dbReference type="PROSITE" id="PS50112">
    <property type="entry name" value="PAS"/>
    <property type="match status" value="1"/>
</dbReference>
<evidence type="ECO:0000313" key="6">
    <source>
        <dbReference type="EMBL" id="MBD2149391.1"/>
    </source>
</evidence>
<dbReference type="GO" id="GO:0016791">
    <property type="term" value="F:phosphatase activity"/>
    <property type="evidence" value="ECO:0007669"/>
    <property type="project" value="TreeGrafter"/>
</dbReference>
<dbReference type="Gene3D" id="3.30.450.20">
    <property type="entry name" value="PAS domain"/>
    <property type="match status" value="1"/>
</dbReference>
<dbReference type="PANTHER" id="PTHR43156">
    <property type="entry name" value="STAGE II SPORULATION PROTEIN E-RELATED"/>
    <property type="match status" value="1"/>
</dbReference>
<keyword evidence="7" id="KW-1185">Reference proteome</keyword>
<dbReference type="EMBL" id="JACJPY010000008">
    <property type="protein sequence ID" value="MBD2149391.1"/>
    <property type="molecule type" value="Genomic_DNA"/>
</dbReference>
<reference evidence="6" key="2">
    <citation type="submission" date="2020-08" db="EMBL/GenBank/DDBJ databases">
        <authorList>
            <person name="Chen M."/>
            <person name="Teng W."/>
            <person name="Zhao L."/>
            <person name="Hu C."/>
            <person name="Zhou Y."/>
            <person name="Han B."/>
            <person name="Song L."/>
            <person name="Shu W."/>
        </authorList>
    </citation>
    <scope>NUCLEOTIDE SEQUENCE</scope>
    <source>
        <strain evidence="6">FACHB-1277</strain>
    </source>
</reference>
<dbReference type="PROSITE" id="PS50885">
    <property type="entry name" value="HAMP"/>
    <property type="match status" value="1"/>
</dbReference>
<dbReference type="InterPro" id="IPR000014">
    <property type="entry name" value="PAS"/>
</dbReference>
<feature type="domain" description="PAC" evidence="4">
    <location>
        <begin position="476"/>
        <end position="528"/>
    </location>
</feature>
<dbReference type="PANTHER" id="PTHR43156:SF2">
    <property type="entry name" value="STAGE II SPORULATION PROTEIN E"/>
    <property type="match status" value="1"/>
</dbReference>
<feature type="transmembrane region" description="Helical" evidence="2">
    <location>
        <begin position="24"/>
        <end position="43"/>
    </location>
</feature>
<dbReference type="PROSITE" id="PS50113">
    <property type="entry name" value="PAC"/>
    <property type="match status" value="1"/>
</dbReference>
<dbReference type="Gene3D" id="6.10.340.10">
    <property type="match status" value="1"/>
</dbReference>
<keyword evidence="1" id="KW-0378">Hydrolase</keyword>
<dbReference type="Pfam" id="PF07228">
    <property type="entry name" value="SpoIIE"/>
    <property type="match status" value="1"/>
</dbReference>
<keyword evidence="2" id="KW-1133">Transmembrane helix</keyword>
<evidence type="ECO:0000259" key="3">
    <source>
        <dbReference type="PROSITE" id="PS50112"/>
    </source>
</evidence>
<protein>
    <submittedName>
        <fullName evidence="6">SpoIIE family protein phosphatase</fullName>
    </submittedName>
</protein>
<evidence type="ECO:0000259" key="5">
    <source>
        <dbReference type="PROSITE" id="PS50885"/>
    </source>
</evidence>
<dbReference type="InterPro" id="IPR013767">
    <property type="entry name" value="PAS_fold"/>
</dbReference>
<dbReference type="SMART" id="SM00331">
    <property type="entry name" value="PP2C_SIG"/>
    <property type="match status" value="1"/>
</dbReference>
<dbReference type="CDD" id="cd00130">
    <property type="entry name" value="PAS"/>
    <property type="match status" value="1"/>
</dbReference>
<dbReference type="InterPro" id="IPR001932">
    <property type="entry name" value="PPM-type_phosphatase-like_dom"/>
</dbReference>
<dbReference type="SMART" id="SM00086">
    <property type="entry name" value="PAC"/>
    <property type="match status" value="1"/>
</dbReference>
<feature type="domain" description="PAS" evidence="3">
    <location>
        <begin position="401"/>
        <end position="442"/>
    </location>
</feature>
<evidence type="ECO:0000256" key="2">
    <source>
        <dbReference type="SAM" id="Phobius"/>
    </source>
</evidence>
<dbReference type="InterPro" id="IPR000700">
    <property type="entry name" value="PAS-assoc_C"/>
</dbReference>
<dbReference type="GO" id="GO:0006355">
    <property type="term" value="P:regulation of DNA-templated transcription"/>
    <property type="evidence" value="ECO:0007669"/>
    <property type="project" value="InterPro"/>
</dbReference>
<dbReference type="GO" id="GO:0007165">
    <property type="term" value="P:signal transduction"/>
    <property type="evidence" value="ECO:0007669"/>
    <property type="project" value="InterPro"/>
</dbReference>
<organism evidence="6 7">
    <name type="scientific">Pseudanabaena cinerea FACHB-1277</name>
    <dbReference type="NCBI Taxonomy" id="2949581"/>
    <lineage>
        <taxon>Bacteria</taxon>
        <taxon>Bacillati</taxon>
        <taxon>Cyanobacteriota</taxon>
        <taxon>Cyanophyceae</taxon>
        <taxon>Pseudanabaenales</taxon>
        <taxon>Pseudanabaenaceae</taxon>
        <taxon>Pseudanabaena</taxon>
        <taxon>Pseudanabaena cinerea</taxon>
    </lineage>
</organism>
<dbReference type="AlphaFoldDB" id="A0A926Z4N0"/>
<sequence length="792" mass="90907">MALFRLAFTPAIALMNRLKYPQKFLLISLVFILPLALVLNFLITELDSRIKFTQKEIYGNTYLRPINQLWQNIPLRQFYLQQQFYKDSLTIGEITVTEELSKIEANIADEFSKLTELDTQMGEVLRTNNKLKDLKFRWQSVLNSQEFLGFRNHDLLLEEINAFRRHIVDFSNLILDPDLDTYYLMDAIAFKLPEMQKLLYKMRRTQLEIAFKQTISDENRALLISLVSLLSDHNQDLGNNLERSFNNSSQNQLRKNLGVRLRNFLVNISEINSYSSQLSTQNDASAFNDNSFNLEIEATLASSFKFWDDVSENLNILLERRMRGFQERKQFILIFVAVILVTVIYLFVGFYLSVMRTVQQLDMAAKQMTDGGAALTRIDSRDELSMVVRAFNSVAAALRESEQKYRGIFENSVDGIFQTSVDGKYISVNPALAKIYGYESVEQMLSMVTSIANDVYVDRDRRHAFQQLMEVNDTLTGFESEVYKRDGSTIWISENVRAFRDGDGKIIYYEGTVEDITQRKDAEIALEIANHHIIALNNRLKEENLRMSSELEVTRRFQEMILPKEQELSEILGLEIAGFMEPAAEVGGDYYDVLQQNGKIKIGIGDVTGHGLESGMLMIMVQTAVRTLLQNEENDPVRFLDTLNRTIYGNIQRMASNKNLSLALLDYEHGLLTLSGQHEEMIIVRQNGELERFDTIDLGFPIGLEEEIGDFLDKKEMRLYTGDVVVLYTDGISEAENEQRQMYGIDRLCEVICASASGSAHDIRQAVIDDLRSHIGSQKVYDDITLLVIKQR</sequence>
<keyword evidence="2" id="KW-0812">Transmembrane</keyword>
<gene>
    <name evidence="6" type="ORF">H6F44_04515</name>
</gene>
<feature type="transmembrane region" description="Helical" evidence="2">
    <location>
        <begin position="331"/>
        <end position="352"/>
    </location>
</feature>
<feature type="domain" description="HAMP" evidence="5">
    <location>
        <begin position="352"/>
        <end position="403"/>
    </location>
</feature>
<name>A0A926Z4N0_9CYAN</name>
<proteinExistence type="predicted"/>
<dbReference type="InterPro" id="IPR003660">
    <property type="entry name" value="HAMP_dom"/>
</dbReference>
<dbReference type="SMART" id="SM00091">
    <property type="entry name" value="PAS"/>
    <property type="match status" value="1"/>
</dbReference>
<keyword evidence="2" id="KW-0472">Membrane</keyword>
<dbReference type="SUPFAM" id="SSF55785">
    <property type="entry name" value="PYP-like sensor domain (PAS domain)"/>
    <property type="match status" value="1"/>
</dbReference>
<dbReference type="InterPro" id="IPR036457">
    <property type="entry name" value="PPM-type-like_dom_sf"/>
</dbReference>
<accession>A0A926Z4N0</accession>
<dbReference type="GO" id="GO:0016020">
    <property type="term" value="C:membrane"/>
    <property type="evidence" value="ECO:0007669"/>
    <property type="project" value="InterPro"/>
</dbReference>
<evidence type="ECO:0000259" key="4">
    <source>
        <dbReference type="PROSITE" id="PS50113"/>
    </source>
</evidence>
<dbReference type="Proteomes" id="UP000631421">
    <property type="component" value="Unassembled WGS sequence"/>
</dbReference>
<reference evidence="6" key="1">
    <citation type="journal article" date="2015" name="ISME J.">
        <title>Draft Genome Sequence of Streptomyces incarnatus NRRL8089, which Produces the Nucleoside Antibiotic Sinefungin.</title>
        <authorList>
            <person name="Oshima K."/>
            <person name="Hattori M."/>
            <person name="Shimizu H."/>
            <person name="Fukuda K."/>
            <person name="Nemoto M."/>
            <person name="Inagaki K."/>
            <person name="Tamura T."/>
        </authorList>
    </citation>
    <scope>NUCLEOTIDE SEQUENCE</scope>
    <source>
        <strain evidence="6">FACHB-1277</strain>
    </source>
</reference>